<evidence type="ECO:0000259" key="6">
    <source>
        <dbReference type="PROSITE" id="PS50977"/>
    </source>
</evidence>
<dbReference type="PROSITE" id="PS50977">
    <property type="entry name" value="HTH_TETR_2"/>
    <property type="match status" value="1"/>
</dbReference>
<name>A0A3A4KES2_9NOCA</name>
<evidence type="ECO:0000256" key="2">
    <source>
        <dbReference type="ARBA" id="ARBA00023015"/>
    </source>
</evidence>
<keyword evidence="2" id="KW-0805">Transcription regulation</keyword>
<keyword evidence="1" id="KW-0678">Repressor</keyword>
<accession>A0A3A4KES2</accession>
<evidence type="ECO:0000313" key="8">
    <source>
        <dbReference type="Proteomes" id="UP000266677"/>
    </source>
</evidence>
<keyword evidence="3 5" id="KW-0238">DNA-binding</keyword>
<evidence type="ECO:0000256" key="5">
    <source>
        <dbReference type="PROSITE-ProRule" id="PRU00335"/>
    </source>
</evidence>
<dbReference type="EMBL" id="QZFU01000020">
    <property type="protein sequence ID" value="RJO74122.1"/>
    <property type="molecule type" value="Genomic_DNA"/>
</dbReference>
<feature type="DNA-binding region" description="H-T-H motif" evidence="5">
    <location>
        <begin position="31"/>
        <end position="50"/>
    </location>
</feature>
<gene>
    <name evidence="7" type="ORF">D5S18_18385</name>
</gene>
<dbReference type="Proteomes" id="UP000266677">
    <property type="component" value="Unassembled WGS sequence"/>
</dbReference>
<dbReference type="Gene3D" id="1.10.357.10">
    <property type="entry name" value="Tetracycline Repressor, domain 2"/>
    <property type="match status" value="1"/>
</dbReference>
<evidence type="ECO:0000256" key="3">
    <source>
        <dbReference type="ARBA" id="ARBA00023125"/>
    </source>
</evidence>
<reference evidence="7 8" key="1">
    <citation type="submission" date="2018-09" db="EMBL/GenBank/DDBJ databases">
        <title>YIM PH21274 draft genome.</title>
        <authorList>
            <person name="Miao C."/>
        </authorList>
    </citation>
    <scope>NUCLEOTIDE SEQUENCE [LARGE SCALE GENOMIC DNA]</scope>
    <source>
        <strain evidence="7 8">YIM PH 21724</strain>
    </source>
</reference>
<sequence>MPRIVDHEQRRRAISAAACRVIAASGVANTTVRDIAAEAGCTTGMVVHYFAGKREVLRAALAAASSTVAERVAAGISQTTDLYALLGHFLPLDRTRTEEWRVWIAFRDSALQDEELARDHRERYRAWHEGVRLVLITAGHRAGPALDEVAEALMVVIDGIGIQAVFDPERFTPERQLALLRRQAECLLAELDPA</sequence>
<dbReference type="OrthoDB" id="9816296at2"/>
<organism evidence="7 8">
    <name type="scientific">Nocardia panacis</name>
    <dbReference type="NCBI Taxonomy" id="2340916"/>
    <lineage>
        <taxon>Bacteria</taxon>
        <taxon>Bacillati</taxon>
        <taxon>Actinomycetota</taxon>
        <taxon>Actinomycetes</taxon>
        <taxon>Mycobacteriales</taxon>
        <taxon>Nocardiaceae</taxon>
        <taxon>Nocardia</taxon>
    </lineage>
</organism>
<dbReference type="InterPro" id="IPR001647">
    <property type="entry name" value="HTH_TetR"/>
</dbReference>
<dbReference type="InterPro" id="IPR009057">
    <property type="entry name" value="Homeodomain-like_sf"/>
</dbReference>
<dbReference type="Pfam" id="PF00440">
    <property type="entry name" value="TetR_N"/>
    <property type="match status" value="1"/>
</dbReference>
<dbReference type="GO" id="GO:0000976">
    <property type="term" value="F:transcription cis-regulatory region binding"/>
    <property type="evidence" value="ECO:0007669"/>
    <property type="project" value="TreeGrafter"/>
</dbReference>
<evidence type="ECO:0000313" key="7">
    <source>
        <dbReference type="EMBL" id="RJO74122.1"/>
    </source>
</evidence>
<dbReference type="SUPFAM" id="SSF48498">
    <property type="entry name" value="Tetracyclin repressor-like, C-terminal domain"/>
    <property type="match status" value="1"/>
</dbReference>
<dbReference type="InterPro" id="IPR039538">
    <property type="entry name" value="BetI_C"/>
</dbReference>
<evidence type="ECO:0000256" key="1">
    <source>
        <dbReference type="ARBA" id="ARBA00022491"/>
    </source>
</evidence>
<keyword evidence="4" id="KW-0804">Transcription</keyword>
<dbReference type="Pfam" id="PF13977">
    <property type="entry name" value="TetR_C_6"/>
    <property type="match status" value="1"/>
</dbReference>
<comment type="caution">
    <text evidence="7">The sequence shown here is derived from an EMBL/GenBank/DDBJ whole genome shotgun (WGS) entry which is preliminary data.</text>
</comment>
<dbReference type="GO" id="GO:0003700">
    <property type="term" value="F:DNA-binding transcription factor activity"/>
    <property type="evidence" value="ECO:0007669"/>
    <property type="project" value="TreeGrafter"/>
</dbReference>
<dbReference type="SUPFAM" id="SSF46689">
    <property type="entry name" value="Homeodomain-like"/>
    <property type="match status" value="1"/>
</dbReference>
<dbReference type="InterPro" id="IPR050109">
    <property type="entry name" value="HTH-type_TetR-like_transc_reg"/>
</dbReference>
<feature type="domain" description="HTH tetR-type" evidence="6">
    <location>
        <begin position="8"/>
        <end position="68"/>
    </location>
</feature>
<dbReference type="RefSeq" id="WP_120042288.1">
    <property type="nucleotide sequence ID" value="NZ_QZFU01000020.1"/>
</dbReference>
<proteinExistence type="predicted"/>
<protein>
    <submittedName>
        <fullName evidence="7">TetR family transcriptional regulator</fullName>
    </submittedName>
</protein>
<dbReference type="AlphaFoldDB" id="A0A3A4KES2"/>
<dbReference type="InterPro" id="IPR036271">
    <property type="entry name" value="Tet_transcr_reg_TetR-rel_C_sf"/>
</dbReference>
<keyword evidence="8" id="KW-1185">Reference proteome</keyword>
<evidence type="ECO:0000256" key="4">
    <source>
        <dbReference type="ARBA" id="ARBA00023163"/>
    </source>
</evidence>
<dbReference type="PANTHER" id="PTHR30055:SF148">
    <property type="entry name" value="TETR-FAMILY TRANSCRIPTIONAL REGULATOR"/>
    <property type="match status" value="1"/>
</dbReference>
<dbReference type="PANTHER" id="PTHR30055">
    <property type="entry name" value="HTH-TYPE TRANSCRIPTIONAL REGULATOR RUTR"/>
    <property type="match status" value="1"/>
</dbReference>